<evidence type="ECO:0000313" key="3">
    <source>
        <dbReference type="Proteomes" id="UP000229681"/>
    </source>
</evidence>
<protein>
    <submittedName>
        <fullName evidence="2">Uncharacterized protein</fullName>
    </submittedName>
</protein>
<dbReference type="AlphaFoldDB" id="A0A2M8PI11"/>
<sequence length="85" mass="9874">MGKSKSAADSQPRDDKRRDADIQPEIDLPTETLAETENYTVWVSQEPDGEMQYHLELGTGNVTVHFFQEEWDEFISLMRNIISER</sequence>
<dbReference type="EMBL" id="PGTM01000011">
    <property type="protein sequence ID" value="PJF37182.1"/>
    <property type="molecule type" value="Genomic_DNA"/>
</dbReference>
<dbReference type="Proteomes" id="UP000229681">
    <property type="component" value="Unassembled WGS sequence"/>
</dbReference>
<feature type="compositionally biased region" description="Basic and acidic residues" evidence="1">
    <location>
        <begin position="11"/>
        <end position="21"/>
    </location>
</feature>
<name>A0A2M8PI11_9CHLR</name>
<organism evidence="2 3">
    <name type="scientific">Candidatus Thermofonsia Clade 1 bacterium</name>
    <dbReference type="NCBI Taxonomy" id="2364210"/>
    <lineage>
        <taxon>Bacteria</taxon>
        <taxon>Bacillati</taxon>
        <taxon>Chloroflexota</taxon>
        <taxon>Candidatus Thermofontia</taxon>
        <taxon>Candidatus Thermofonsia Clade 1</taxon>
    </lineage>
</organism>
<evidence type="ECO:0000313" key="2">
    <source>
        <dbReference type="EMBL" id="PJF37182.1"/>
    </source>
</evidence>
<comment type="caution">
    <text evidence="2">The sequence shown here is derived from an EMBL/GenBank/DDBJ whole genome shotgun (WGS) entry which is preliminary data.</text>
</comment>
<proteinExistence type="predicted"/>
<accession>A0A2M8PI11</accession>
<reference evidence="2 3" key="1">
    <citation type="submission" date="2017-11" db="EMBL/GenBank/DDBJ databases">
        <title>Evolution of Phototrophy in the Chloroflexi Phylum Driven by Horizontal Gene Transfer.</title>
        <authorList>
            <person name="Ward L.M."/>
            <person name="Hemp J."/>
            <person name="Shih P.M."/>
            <person name="Mcglynn S.E."/>
            <person name="Fischer W."/>
        </authorList>
    </citation>
    <scope>NUCLEOTIDE SEQUENCE [LARGE SCALE GENOMIC DNA]</scope>
    <source>
        <strain evidence="2">JP3_13</strain>
    </source>
</reference>
<evidence type="ECO:0000256" key="1">
    <source>
        <dbReference type="SAM" id="MobiDB-lite"/>
    </source>
</evidence>
<feature type="region of interest" description="Disordered" evidence="1">
    <location>
        <begin position="1"/>
        <end position="31"/>
    </location>
</feature>
<gene>
    <name evidence="2" type="ORF">CUN49_01600</name>
</gene>